<gene>
    <name evidence="1" type="ORF">GGR39_001800</name>
</gene>
<protein>
    <submittedName>
        <fullName evidence="1">Uncharacterized protein</fullName>
    </submittedName>
</protein>
<reference evidence="1 2" key="1">
    <citation type="submission" date="2020-08" db="EMBL/GenBank/DDBJ databases">
        <title>Genomic Encyclopedia of Type Strains, Phase IV (KMG-IV): sequencing the most valuable type-strain genomes for metagenomic binning, comparative biology and taxonomic classification.</title>
        <authorList>
            <person name="Goeker M."/>
        </authorList>
    </citation>
    <scope>NUCLEOTIDE SEQUENCE [LARGE SCALE GENOMIC DNA]</scope>
    <source>
        <strain evidence="1 2">DSM 27568</strain>
    </source>
</reference>
<keyword evidence="2" id="KW-1185">Reference proteome</keyword>
<dbReference type="Proteomes" id="UP000561459">
    <property type="component" value="Unassembled WGS sequence"/>
</dbReference>
<dbReference type="AlphaFoldDB" id="A0A7W6C465"/>
<name>A0A7W6C465_9SPHN</name>
<proteinExistence type="predicted"/>
<evidence type="ECO:0000313" key="1">
    <source>
        <dbReference type="EMBL" id="MBB3940150.1"/>
    </source>
</evidence>
<evidence type="ECO:0000313" key="2">
    <source>
        <dbReference type="Proteomes" id="UP000561459"/>
    </source>
</evidence>
<comment type="caution">
    <text evidence="1">The sequence shown here is derived from an EMBL/GenBank/DDBJ whole genome shotgun (WGS) entry which is preliminary data.</text>
</comment>
<dbReference type="EMBL" id="JACIDY010000003">
    <property type="protein sequence ID" value="MBB3940150.1"/>
    <property type="molecule type" value="Genomic_DNA"/>
</dbReference>
<sequence length="174" mass="19724">MTYVVCFLFSAVNFPQTFSSGLSHFSPGVLLMPMATIGTGRAYGQFLQNATWPFGNRKDIVILDELIDAQGQSFIASLKGVTFDSFPQAGRYGNQFDITLGKEVYGQGATLGFVLRVGRFFCLMDTSSNMAKKLLGPSRCYEILLRPPRHYYWRALGEDREQPVRIISHKIWWY</sequence>
<accession>A0A7W6C465</accession>
<organism evidence="1 2">
    <name type="scientific">Novosphingobium fluoreni</name>
    <dbReference type="NCBI Taxonomy" id="1391222"/>
    <lineage>
        <taxon>Bacteria</taxon>
        <taxon>Pseudomonadati</taxon>
        <taxon>Pseudomonadota</taxon>
        <taxon>Alphaproteobacteria</taxon>
        <taxon>Sphingomonadales</taxon>
        <taxon>Sphingomonadaceae</taxon>
        <taxon>Novosphingobium</taxon>
    </lineage>
</organism>
<dbReference type="RefSeq" id="WP_183616786.1">
    <property type="nucleotide sequence ID" value="NZ_JACIDY010000003.1"/>
</dbReference>